<evidence type="ECO:0000313" key="3">
    <source>
        <dbReference type="Proteomes" id="UP000824120"/>
    </source>
</evidence>
<dbReference type="AlphaFoldDB" id="A0A9J5W7W3"/>
<dbReference type="Proteomes" id="UP000824120">
    <property type="component" value="Chromosome 12"/>
</dbReference>
<comment type="caution">
    <text evidence="2">The sequence shown here is derived from an EMBL/GenBank/DDBJ whole genome shotgun (WGS) entry which is preliminary data.</text>
</comment>
<feature type="compositionally biased region" description="Polar residues" evidence="1">
    <location>
        <begin position="42"/>
        <end position="52"/>
    </location>
</feature>
<proteinExistence type="predicted"/>
<evidence type="ECO:0000256" key="1">
    <source>
        <dbReference type="SAM" id="MobiDB-lite"/>
    </source>
</evidence>
<name>A0A9J5W7W3_SOLCO</name>
<protein>
    <submittedName>
        <fullName evidence="2">Uncharacterized protein</fullName>
    </submittedName>
</protein>
<reference evidence="2 3" key="1">
    <citation type="submission" date="2020-09" db="EMBL/GenBank/DDBJ databases">
        <title>De no assembly of potato wild relative species, Solanum commersonii.</title>
        <authorList>
            <person name="Cho K."/>
        </authorList>
    </citation>
    <scope>NUCLEOTIDE SEQUENCE [LARGE SCALE GENOMIC DNA]</scope>
    <source>
        <strain evidence="2">LZ3.2</strain>
        <tissue evidence="2">Leaf</tissue>
    </source>
</reference>
<dbReference type="EMBL" id="JACXVP010000012">
    <property type="protein sequence ID" value="KAG5571634.1"/>
    <property type="molecule type" value="Genomic_DNA"/>
</dbReference>
<evidence type="ECO:0000313" key="2">
    <source>
        <dbReference type="EMBL" id="KAG5571634.1"/>
    </source>
</evidence>
<gene>
    <name evidence="2" type="ORF">H5410_061400</name>
</gene>
<sequence length="137" mass="15535">MRSKGQILASPGIKFPVDSVPTPRCAQVIMSSSKRPGKEVATSGQKQCSRSRNVPLAPAVPRGQTRRFRANVVTKEGKTCYKKHIEASYFSDVCIDRDNLAREFPEILRQIRELGMEFVFAESEECNLYMVREFYAN</sequence>
<keyword evidence="3" id="KW-1185">Reference proteome</keyword>
<feature type="region of interest" description="Disordered" evidence="1">
    <location>
        <begin position="31"/>
        <end position="56"/>
    </location>
</feature>
<organism evidence="2 3">
    <name type="scientific">Solanum commersonii</name>
    <name type="common">Commerson's wild potato</name>
    <name type="synonym">Commerson's nightshade</name>
    <dbReference type="NCBI Taxonomy" id="4109"/>
    <lineage>
        <taxon>Eukaryota</taxon>
        <taxon>Viridiplantae</taxon>
        <taxon>Streptophyta</taxon>
        <taxon>Embryophyta</taxon>
        <taxon>Tracheophyta</taxon>
        <taxon>Spermatophyta</taxon>
        <taxon>Magnoliopsida</taxon>
        <taxon>eudicotyledons</taxon>
        <taxon>Gunneridae</taxon>
        <taxon>Pentapetalae</taxon>
        <taxon>asterids</taxon>
        <taxon>lamiids</taxon>
        <taxon>Solanales</taxon>
        <taxon>Solanaceae</taxon>
        <taxon>Solanoideae</taxon>
        <taxon>Solaneae</taxon>
        <taxon>Solanum</taxon>
    </lineage>
</organism>
<accession>A0A9J5W7W3</accession>
<dbReference type="OrthoDB" id="1306244at2759"/>